<dbReference type="UniPathway" id="UPA00378"/>
<keyword evidence="1" id="KW-0812">Transmembrane</keyword>
<dbReference type="Proteomes" id="UP000310158">
    <property type="component" value="Unassembled WGS sequence"/>
</dbReference>
<protein>
    <submittedName>
        <fullName evidence="2">Uncharacterized protein</fullName>
    </submittedName>
</protein>
<evidence type="ECO:0000313" key="2">
    <source>
        <dbReference type="EMBL" id="THH15231.1"/>
    </source>
</evidence>
<proteinExistence type="predicted"/>
<dbReference type="OrthoDB" id="302705at2759"/>
<dbReference type="AlphaFoldDB" id="A0A4S4LU96"/>
<feature type="transmembrane region" description="Helical" evidence="1">
    <location>
        <begin position="20"/>
        <end position="45"/>
    </location>
</feature>
<accession>A0A4S4LU96</accession>
<sequence length="84" mass="9388">MAEQKASLDLTHVLYDASSHVSLALALITLSPILLMASYAVLAVYTREITIINMWAGQFLCEAFNWVVKHLIKEERPEGVHSFA</sequence>
<evidence type="ECO:0000313" key="3">
    <source>
        <dbReference type="Proteomes" id="UP000310158"/>
    </source>
</evidence>
<keyword evidence="1" id="KW-0472">Membrane</keyword>
<dbReference type="EMBL" id="SGPL01000221">
    <property type="protein sequence ID" value="THH15231.1"/>
    <property type="molecule type" value="Genomic_DNA"/>
</dbReference>
<organism evidence="2 3">
    <name type="scientific">Bondarzewia mesenterica</name>
    <dbReference type="NCBI Taxonomy" id="1095465"/>
    <lineage>
        <taxon>Eukaryota</taxon>
        <taxon>Fungi</taxon>
        <taxon>Dikarya</taxon>
        <taxon>Basidiomycota</taxon>
        <taxon>Agaricomycotina</taxon>
        <taxon>Agaricomycetes</taxon>
        <taxon>Russulales</taxon>
        <taxon>Bondarzewiaceae</taxon>
        <taxon>Bondarzewia</taxon>
    </lineage>
</organism>
<reference evidence="2 3" key="1">
    <citation type="submission" date="2019-02" db="EMBL/GenBank/DDBJ databases">
        <title>Genome sequencing of the rare red list fungi Bondarzewia mesenterica.</title>
        <authorList>
            <person name="Buettner E."/>
            <person name="Kellner H."/>
        </authorList>
    </citation>
    <scope>NUCLEOTIDE SEQUENCE [LARGE SCALE GENOMIC DNA]</scope>
    <source>
        <strain evidence="2 3">DSM 108281</strain>
    </source>
</reference>
<keyword evidence="3" id="KW-1185">Reference proteome</keyword>
<evidence type="ECO:0000256" key="1">
    <source>
        <dbReference type="SAM" id="Phobius"/>
    </source>
</evidence>
<name>A0A4S4LU96_9AGAM</name>
<keyword evidence="1" id="KW-1133">Transmembrane helix</keyword>
<comment type="caution">
    <text evidence="2">The sequence shown here is derived from an EMBL/GenBank/DDBJ whole genome shotgun (WGS) entry which is preliminary data.</text>
</comment>
<gene>
    <name evidence="2" type="ORF">EW146_g5211</name>
</gene>